<dbReference type="Gramene" id="TVU43371">
    <property type="protein sequence ID" value="TVU43371"/>
    <property type="gene ID" value="EJB05_09836"/>
</dbReference>
<sequence>MRTGFPVVDSAATRRTSLIPIRYCGSSQAASCQPGRRAGGRDVNPDCRDRLVAGPVFVPVQGDDDAVAIPLLYSRSDRVPASR</sequence>
<organism evidence="1 2">
    <name type="scientific">Eragrostis curvula</name>
    <name type="common">weeping love grass</name>
    <dbReference type="NCBI Taxonomy" id="38414"/>
    <lineage>
        <taxon>Eukaryota</taxon>
        <taxon>Viridiplantae</taxon>
        <taxon>Streptophyta</taxon>
        <taxon>Embryophyta</taxon>
        <taxon>Tracheophyta</taxon>
        <taxon>Spermatophyta</taxon>
        <taxon>Magnoliopsida</taxon>
        <taxon>Liliopsida</taxon>
        <taxon>Poales</taxon>
        <taxon>Poaceae</taxon>
        <taxon>PACMAD clade</taxon>
        <taxon>Chloridoideae</taxon>
        <taxon>Eragrostideae</taxon>
        <taxon>Eragrostidinae</taxon>
        <taxon>Eragrostis</taxon>
    </lineage>
</organism>
<dbReference type="AlphaFoldDB" id="A0A5J9W5Y4"/>
<dbReference type="EMBL" id="RWGY01000005">
    <property type="protein sequence ID" value="TVU43371.1"/>
    <property type="molecule type" value="Genomic_DNA"/>
</dbReference>
<dbReference type="Proteomes" id="UP000324897">
    <property type="component" value="Unassembled WGS sequence"/>
</dbReference>
<accession>A0A5J9W5Y4</accession>
<comment type="caution">
    <text evidence="1">The sequence shown here is derived from an EMBL/GenBank/DDBJ whole genome shotgun (WGS) entry which is preliminary data.</text>
</comment>
<evidence type="ECO:0000313" key="1">
    <source>
        <dbReference type="EMBL" id="TVU43371.1"/>
    </source>
</evidence>
<proteinExistence type="predicted"/>
<protein>
    <submittedName>
        <fullName evidence="1">Uncharacterized protein</fullName>
    </submittedName>
</protein>
<reference evidence="1 2" key="1">
    <citation type="journal article" date="2019" name="Sci. Rep.">
        <title>A high-quality genome of Eragrostis curvula grass provides insights into Poaceae evolution and supports new strategies to enhance forage quality.</title>
        <authorList>
            <person name="Carballo J."/>
            <person name="Santos B.A.C.M."/>
            <person name="Zappacosta D."/>
            <person name="Garbus I."/>
            <person name="Selva J.P."/>
            <person name="Gallo C.A."/>
            <person name="Diaz A."/>
            <person name="Albertini E."/>
            <person name="Caccamo M."/>
            <person name="Echenique V."/>
        </authorList>
    </citation>
    <scope>NUCLEOTIDE SEQUENCE [LARGE SCALE GENOMIC DNA]</scope>
    <source>
        <strain evidence="2">cv. Victoria</strain>
        <tissue evidence="1">Leaf</tissue>
    </source>
</reference>
<feature type="non-terminal residue" evidence="1">
    <location>
        <position position="1"/>
    </location>
</feature>
<gene>
    <name evidence="1" type="ORF">EJB05_09836</name>
</gene>
<keyword evidence="2" id="KW-1185">Reference proteome</keyword>
<evidence type="ECO:0000313" key="2">
    <source>
        <dbReference type="Proteomes" id="UP000324897"/>
    </source>
</evidence>
<name>A0A5J9W5Y4_9POAL</name>